<dbReference type="GO" id="GO:0016020">
    <property type="term" value="C:membrane"/>
    <property type="evidence" value="ECO:0007669"/>
    <property type="project" value="UniProtKB-SubCell"/>
</dbReference>
<evidence type="ECO:0000256" key="4">
    <source>
        <dbReference type="ARBA" id="ARBA00023136"/>
    </source>
</evidence>
<dbReference type="PANTHER" id="PTHR33048">
    <property type="entry name" value="PTH11-LIKE INTEGRAL MEMBRANE PROTEIN (AFU_ORTHOLOGUE AFUA_5G11245)"/>
    <property type="match status" value="1"/>
</dbReference>
<gene>
    <name evidence="9" type="ORF">B0I36DRAFT_360033</name>
</gene>
<evidence type="ECO:0000256" key="7">
    <source>
        <dbReference type="SAM" id="Phobius"/>
    </source>
</evidence>
<feature type="region of interest" description="Disordered" evidence="6">
    <location>
        <begin position="199"/>
        <end position="223"/>
    </location>
</feature>
<evidence type="ECO:0000256" key="6">
    <source>
        <dbReference type="SAM" id="MobiDB-lite"/>
    </source>
</evidence>
<evidence type="ECO:0000313" key="10">
    <source>
        <dbReference type="Proteomes" id="UP000756346"/>
    </source>
</evidence>
<dbReference type="RefSeq" id="XP_046014611.1">
    <property type="nucleotide sequence ID" value="XM_046158228.1"/>
</dbReference>
<dbReference type="InterPro" id="IPR049326">
    <property type="entry name" value="Rhodopsin_dom_fungi"/>
</dbReference>
<keyword evidence="4 7" id="KW-0472">Membrane</keyword>
<evidence type="ECO:0000256" key="2">
    <source>
        <dbReference type="ARBA" id="ARBA00022692"/>
    </source>
</evidence>
<feature type="domain" description="Rhodopsin" evidence="8">
    <location>
        <begin position="47"/>
        <end position="169"/>
    </location>
</feature>
<protein>
    <recommendedName>
        <fullName evidence="8">Rhodopsin domain-containing protein</fullName>
    </recommendedName>
</protein>
<dbReference type="OrthoDB" id="5273647at2759"/>
<comment type="caution">
    <text evidence="9">The sequence shown here is derived from an EMBL/GenBank/DDBJ whole genome shotgun (WGS) entry which is preliminary data.</text>
</comment>
<dbReference type="Proteomes" id="UP000756346">
    <property type="component" value="Unassembled WGS sequence"/>
</dbReference>
<dbReference type="PANTHER" id="PTHR33048:SF92">
    <property type="entry name" value="INTEGRAL MEMBRANE PROTEIN"/>
    <property type="match status" value="1"/>
</dbReference>
<dbReference type="AlphaFoldDB" id="A0A9P8YCI1"/>
<evidence type="ECO:0000313" key="9">
    <source>
        <dbReference type="EMBL" id="KAH7034518.1"/>
    </source>
</evidence>
<dbReference type="Pfam" id="PF20684">
    <property type="entry name" value="Fung_rhodopsin"/>
    <property type="match status" value="1"/>
</dbReference>
<feature type="transmembrane region" description="Helical" evidence="7">
    <location>
        <begin position="24"/>
        <end position="53"/>
    </location>
</feature>
<comment type="subcellular location">
    <subcellularLocation>
        <location evidence="1">Membrane</location>
        <topology evidence="1">Multi-pass membrane protein</topology>
    </subcellularLocation>
</comment>
<keyword evidence="3 7" id="KW-1133">Transmembrane helix</keyword>
<proteinExistence type="inferred from homology"/>
<evidence type="ECO:0000256" key="3">
    <source>
        <dbReference type="ARBA" id="ARBA00022989"/>
    </source>
</evidence>
<feature type="transmembrane region" description="Helical" evidence="7">
    <location>
        <begin position="65"/>
        <end position="88"/>
    </location>
</feature>
<organism evidence="9 10">
    <name type="scientific">Microdochium trichocladiopsis</name>
    <dbReference type="NCBI Taxonomy" id="1682393"/>
    <lineage>
        <taxon>Eukaryota</taxon>
        <taxon>Fungi</taxon>
        <taxon>Dikarya</taxon>
        <taxon>Ascomycota</taxon>
        <taxon>Pezizomycotina</taxon>
        <taxon>Sordariomycetes</taxon>
        <taxon>Xylariomycetidae</taxon>
        <taxon>Xylariales</taxon>
        <taxon>Microdochiaceae</taxon>
        <taxon>Microdochium</taxon>
    </lineage>
</organism>
<reference evidence="9" key="1">
    <citation type="journal article" date="2021" name="Nat. Commun.">
        <title>Genetic determinants of endophytism in the Arabidopsis root mycobiome.</title>
        <authorList>
            <person name="Mesny F."/>
            <person name="Miyauchi S."/>
            <person name="Thiergart T."/>
            <person name="Pickel B."/>
            <person name="Atanasova L."/>
            <person name="Karlsson M."/>
            <person name="Huettel B."/>
            <person name="Barry K.W."/>
            <person name="Haridas S."/>
            <person name="Chen C."/>
            <person name="Bauer D."/>
            <person name="Andreopoulos W."/>
            <person name="Pangilinan J."/>
            <person name="LaButti K."/>
            <person name="Riley R."/>
            <person name="Lipzen A."/>
            <person name="Clum A."/>
            <person name="Drula E."/>
            <person name="Henrissat B."/>
            <person name="Kohler A."/>
            <person name="Grigoriev I.V."/>
            <person name="Martin F.M."/>
            <person name="Hacquard S."/>
        </authorList>
    </citation>
    <scope>NUCLEOTIDE SEQUENCE</scope>
    <source>
        <strain evidence="9">MPI-CAGE-CH-0230</strain>
    </source>
</reference>
<keyword evidence="10" id="KW-1185">Reference proteome</keyword>
<evidence type="ECO:0000256" key="1">
    <source>
        <dbReference type="ARBA" id="ARBA00004141"/>
    </source>
</evidence>
<comment type="similarity">
    <text evidence="5">Belongs to the SAT4 family.</text>
</comment>
<feature type="transmembrane region" description="Helical" evidence="7">
    <location>
        <begin position="147"/>
        <end position="169"/>
    </location>
</feature>
<dbReference type="GeneID" id="70187774"/>
<evidence type="ECO:0000259" key="8">
    <source>
        <dbReference type="Pfam" id="PF20684"/>
    </source>
</evidence>
<dbReference type="EMBL" id="JAGTJQ010000003">
    <property type="protein sequence ID" value="KAH7034518.1"/>
    <property type="molecule type" value="Genomic_DNA"/>
</dbReference>
<keyword evidence="2 7" id="KW-0812">Transmembrane</keyword>
<sequence>MAIVILRLAVRTWTKMWLFALSDIFLVLALLFFLALVVGDTYSFSLGLLAFYNKLFPPSEHKMRVFLYLVTAYTTCGFISVILMDLMWCNLDIAANWSPNPDICAFVSSQTPGFISWPVGIVSEVLVFALPFGLLRRLRTLDHKEKIGLICIFMFGSATLLVSTTRFILQVQGQFSYGSSAESKRITFGLTKSMLLRRPGRRRRPSDANHRRGSAKASASPEATPGWIDQEAVGLGIRLRWLRRKVLEKRDEVDHPPKYRVEHARFPPGT</sequence>
<name>A0A9P8YCI1_9PEZI</name>
<feature type="transmembrane region" description="Helical" evidence="7">
    <location>
        <begin position="115"/>
        <end position="135"/>
    </location>
</feature>
<evidence type="ECO:0000256" key="5">
    <source>
        <dbReference type="ARBA" id="ARBA00038359"/>
    </source>
</evidence>
<dbReference type="InterPro" id="IPR052337">
    <property type="entry name" value="SAT4-like"/>
</dbReference>
<accession>A0A9P8YCI1</accession>